<evidence type="ECO:0000256" key="7">
    <source>
        <dbReference type="ARBA" id="ARBA00023326"/>
    </source>
</evidence>
<dbReference type="GO" id="GO:0030600">
    <property type="term" value="F:feruloyl esterase activity"/>
    <property type="evidence" value="ECO:0007669"/>
    <property type="project" value="InterPro"/>
</dbReference>
<evidence type="ECO:0000256" key="2">
    <source>
        <dbReference type="ARBA" id="ARBA00022525"/>
    </source>
</evidence>
<protein>
    <submittedName>
        <fullName evidence="8">Poly(3-hydroxybutyrate) depolymerase</fullName>
    </submittedName>
</protein>
<evidence type="ECO:0000256" key="5">
    <source>
        <dbReference type="ARBA" id="ARBA00022801"/>
    </source>
</evidence>
<dbReference type="InterPro" id="IPR043595">
    <property type="entry name" value="FaeB/C/D"/>
</dbReference>
<dbReference type="GO" id="GO:0005576">
    <property type="term" value="C:extracellular region"/>
    <property type="evidence" value="ECO:0007669"/>
    <property type="project" value="UniProtKB-SubCell"/>
</dbReference>
<name>A0A0F6QXK7_9CORY</name>
<dbReference type="RefSeq" id="WP_035105372.1">
    <property type="nucleotide sequence ID" value="NZ_CP011311.1"/>
</dbReference>
<dbReference type="GO" id="GO:0045493">
    <property type="term" value="P:xylan catabolic process"/>
    <property type="evidence" value="ECO:0007669"/>
    <property type="project" value="UniProtKB-KW"/>
</dbReference>
<dbReference type="InterPro" id="IPR029058">
    <property type="entry name" value="AB_hydrolase_fold"/>
</dbReference>
<keyword evidence="3" id="KW-0858">Xylan degradation</keyword>
<evidence type="ECO:0000256" key="6">
    <source>
        <dbReference type="ARBA" id="ARBA00023277"/>
    </source>
</evidence>
<keyword evidence="6" id="KW-0119">Carbohydrate metabolism</keyword>
<dbReference type="PANTHER" id="PTHR38050">
    <property type="match status" value="1"/>
</dbReference>
<keyword evidence="5" id="KW-0378">Hydrolase</keyword>
<dbReference type="Proteomes" id="UP000033566">
    <property type="component" value="Chromosome"/>
</dbReference>
<dbReference type="PATRIC" id="fig|161896.4.peg.1627"/>
<dbReference type="AlphaFoldDB" id="A0A0F6QXK7"/>
<proteinExistence type="predicted"/>
<evidence type="ECO:0000256" key="1">
    <source>
        <dbReference type="ARBA" id="ARBA00004613"/>
    </source>
</evidence>
<evidence type="ECO:0000256" key="4">
    <source>
        <dbReference type="ARBA" id="ARBA00022729"/>
    </source>
</evidence>
<dbReference type="PANTHER" id="PTHR38050:SF2">
    <property type="entry name" value="FERULOYL ESTERASE C-RELATED"/>
    <property type="match status" value="1"/>
</dbReference>
<organism evidence="8 9">
    <name type="scientific">Corynebacterium camporealensis</name>
    <dbReference type="NCBI Taxonomy" id="161896"/>
    <lineage>
        <taxon>Bacteria</taxon>
        <taxon>Bacillati</taxon>
        <taxon>Actinomycetota</taxon>
        <taxon>Actinomycetes</taxon>
        <taxon>Mycobacteriales</taxon>
        <taxon>Corynebacteriaceae</taxon>
        <taxon>Corynebacterium</taxon>
    </lineage>
</organism>
<dbReference type="Gene3D" id="3.40.50.1820">
    <property type="entry name" value="alpha/beta hydrolase"/>
    <property type="match status" value="1"/>
</dbReference>
<evidence type="ECO:0000313" key="9">
    <source>
        <dbReference type="Proteomes" id="UP000033566"/>
    </source>
</evidence>
<dbReference type="STRING" id="161896.UL81_08315"/>
<gene>
    <name evidence="8" type="ORF">UL81_08315</name>
</gene>
<keyword evidence="2" id="KW-0964">Secreted</keyword>
<accession>A0A0F6QXK7</accession>
<comment type="subcellular location">
    <subcellularLocation>
        <location evidence="1">Secreted</location>
    </subcellularLocation>
</comment>
<sequence>MKIKKSVVALAAATVALCGAPVASAQNLSSALSSALPGILDSVVTNPGVVESYESVSVPGQGVRSYKVQVPANLNGRVDLVYGFGGMGHDSEWAESYMQFDKVTRGQAIIVYPEPTMGRNGQLAWEGPNYASTSRGQDVGFLQAIDKQLRAKYTVGKSYGAGLSNGGGMVMAAACQAPELFDAVVGVATANYHRIYQGCHGFVPTMFIHGTNDDIAPFNRNGSNGHGGGYYSTRESFRRVGERNLCDTNNPAMTSHGSYDVFSMNRCAADTKMLRLNGGGHTWFQDAAHGVDATQEAWNFFRAH</sequence>
<dbReference type="SUPFAM" id="SSF53474">
    <property type="entry name" value="alpha/beta-Hydrolases"/>
    <property type="match status" value="1"/>
</dbReference>
<reference evidence="8 9" key="1">
    <citation type="journal article" date="2015" name="Genome Announc.">
        <title>Complete Genome Sequence of Corynebacterium camporealensis DSM 44610, Isolated from the Milk of a Manchega Sheep with Subclinical Mastitis.</title>
        <authorList>
            <person name="Ruckert C."/>
            <person name="Albersmeier A."/>
            <person name="Winkler A."/>
            <person name="Tauch A."/>
        </authorList>
    </citation>
    <scope>NUCLEOTIDE SEQUENCE [LARGE SCALE GENOMIC DNA]</scope>
    <source>
        <strain evidence="8 9">DSM 44610</strain>
    </source>
</reference>
<keyword evidence="7" id="KW-0624">Polysaccharide degradation</keyword>
<evidence type="ECO:0000313" key="8">
    <source>
        <dbReference type="EMBL" id="AKE39615.1"/>
    </source>
</evidence>
<keyword evidence="9" id="KW-1185">Reference proteome</keyword>
<dbReference type="KEGG" id="ccj:UL81_08315"/>
<dbReference type="OrthoDB" id="9767239at2"/>
<dbReference type="HOGENOM" id="CLU_027551_5_1_11"/>
<keyword evidence="4" id="KW-0732">Signal</keyword>
<evidence type="ECO:0000256" key="3">
    <source>
        <dbReference type="ARBA" id="ARBA00022651"/>
    </source>
</evidence>
<dbReference type="EMBL" id="CP011311">
    <property type="protein sequence ID" value="AKE39615.1"/>
    <property type="molecule type" value="Genomic_DNA"/>
</dbReference>